<organism evidence="1 2">
    <name type="scientific">Actinobacillus pleuropneumoniae</name>
    <name type="common">Haemophilus pleuropneumoniae</name>
    <dbReference type="NCBI Taxonomy" id="715"/>
    <lineage>
        <taxon>Bacteria</taxon>
        <taxon>Pseudomonadati</taxon>
        <taxon>Pseudomonadota</taxon>
        <taxon>Gammaproteobacteria</taxon>
        <taxon>Pasteurellales</taxon>
        <taxon>Pasteurellaceae</taxon>
        <taxon>Actinobacillus</taxon>
    </lineage>
</organism>
<evidence type="ECO:0000313" key="1">
    <source>
        <dbReference type="EMBL" id="MCY6525155.1"/>
    </source>
</evidence>
<feature type="non-terminal residue" evidence="1">
    <location>
        <position position="149"/>
    </location>
</feature>
<sequence length="149" mass="17602">MNKENRQSHQRTQDVRWKPNAGENHLLQYVSIFFQIRNSFYNDFVLVQSFTSTQAATCRELQLSLVFQSLLEGSYNPLLLFMKNQKINKYTTDTVHYRYQISNNRNNPEHLINREIQSTEQGRSFSFCGLRPDVVNFLLLCVHTQISFC</sequence>
<dbReference type="Proteomes" id="UP001077788">
    <property type="component" value="Unassembled WGS sequence"/>
</dbReference>
<accession>A0A9Q4DM58</accession>
<dbReference type="EMBL" id="JAPQFC010001435">
    <property type="protein sequence ID" value="MCY6525155.1"/>
    <property type="molecule type" value="Genomic_DNA"/>
</dbReference>
<reference evidence="1" key="2">
    <citation type="submission" date="2022-12" db="EMBL/GenBank/DDBJ databases">
        <authorList>
            <person name="Kardos G."/>
            <person name="Sarkozi R."/>
            <person name="Laczko L."/>
            <person name="Marton S."/>
            <person name="Makrai L."/>
            <person name="Banyai K."/>
            <person name="Fodor L."/>
        </authorList>
    </citation>
    <scope>NUCLEOTIDE SEQUENCE</scope>
    <source>
        <strain evidence="1">84/14</strain>
    </source>
</reference>
<reference evidence="1" key="1">
    <citation type="journal article" date="2021" name="Vet Sci">
        <title>O-Serogroups and Pathovirotypes of Escherichia coli Isolated from Post-Weaning Piglets Showing Diarrhoea and/or Oedema in South Korea.</title>
        <authorList>
            <person name="Byun J.W."/>
            <person name="Moon B.Y."/>
            <person name="Do K.H."/>
            <person name="Lee K."/>
            <person name="Lee H.Y."/>
            <person name="Kim W.I."/>
            <person name="So B."/>
            <person name="Lee W.K."/>
        </authorList>
    </citation>
    <scope>NUCLEOTIDE SEQUENCE</scope>
    <source>
        <strain evidence="1">84/14</strain>
    </source>
</reference>
<dbReference type="RefSeq" id="WP_267992603.1">
    <property type="nucleotide sequence ID" value="NZ_JAPQFC010001435.1"/>
</dbReference>
<protein>
    <submittedName>
        <fullName evidence="1">Uncharacterized protein</fullName>
    </submittedName>
</protein>
<name>A0A9Q4DM58_ACTPL</name>
<evidence type="ECO:0000313" key="2">
    <source>
        <dbReference type="Proteomes" id="UP001077788"/>
    </source>
</evidence>
<comment type="caution">
    <text evidence="1">The sequence shown here is derived from an EMBL/GenBank/DDBJ whole genome shotgun (WGS) entry which is preliminary data.</text>
</comment>
<proteinExistence type="predicted"/>
<gene>
    <name evidence="1" type="ORF">OYG11_13235</name>
</gene>
<dbReference type="AlphaFoldDB" id="A0A9Q4DM58"/>